<name>A0A7T9DIU0_9ARCH</name>
<dbReference type="SUPFAM" id="SSF52540">
    <property type="entry name" value="P-loop containing nucleoside triphosphate hydrolases"/>
    <property type="match status" value="1"/>
</dbReference>
<dbReference type="GO" id="GO:0043138">
    <property type="term" value="F:3'-5' DNA helicase activity"/>
    <property type="evidence" value="ECO:0007669"/>
    <property type="project" value="UniProtKB-EC"/>
</dbReference>
<sequence length="1049" mass="116994">MAEENPSPNEGRVRKIKGHKDPFEAALEDTSTQSGAPLILDLGETPPEEDETALQGRMASRARRRQAAEDDDGDEDGDDDDGEGDDEEEPPIPDDEEPDDDEEGNPEDGLDDIQDGDNPDEVTPSVDTRTRSRKTKAAPAAAEGEEAVEPESEWNEEHDLQDLLHEEGVTEEGIDSIDELHPGMEEDAAANENPSDEPLPEDAAPRKRQLLHAKTLSPLHEKLKEQLLLKARAHEMPVTSPSVKLELLELPEKKQAFIGRKKSILQKSGLDGALYIGKVQDDEKYGDYSLYLDSLNPHVVFICGSRGSGKSYLLGVIAEELALHNKDVGVVVVDPVGVFWSMKFPNKEEREVKTLNDFNLMPQGLENLRVFIPEGSKNETPKNTYDGLFSIPPAMLTSEDWALTFGMERFSPTGLLLEKALKKVETGFKTIEGEKVPGKKNKFSLDDLILCLEKDFELNSRERGYKPDSVRALVSRFEAAKAWGIFSEKGTPLSEISREGQLTVIDTSFLDDSVTALVIGILARRLLAARKVQTRREAAQKFKSDEADDLLETEIPPTWLFIDEAHTLIPSGNVKTPATNAIVEYVKQGRRPGCSLVFATQQPSAIDTRVLSQLDVIVAHKLIFDDDIKAIMKRTPTIIPMKYKHPNFLKTLPVGIGLTGDRREETSRAFVLKVRPRMSQHEGRDAETGEHKQQLSEKEVMKLAIEVIFSKLEKEGKLEKEEVEQLVQTLNSKYRSKIMLSDVLDGLEEKGARIDAKTMEVISPTYIEVKIPVPAEKEATAKTPQQKAQELQKLIEEPQAEEEETSLRALPVSFSNAQIIQKLEKAAKKSMFGFGGTQEKLQEVSLHYKPIYHVEYRQFTGKTTFIQRSCDVDAEKGEFVHYLNNQFVLSNGLSEVGSLSKQEGQLLHTIARKSTTIPQLASQLDMSEKDVKRALTKLYDQKLIDVTGSKEKPVVQLSKSLDLPFSGSEKALSSLAPLKLVHVPKIKPIRARISADELNALLSTLWPNTNIMHVSEIYQPVIEATLMNAKTNEFRKVLLDGFTGNILEE</sequence>
<reference evidence="7" key="1">
    <citation type="submission" date="2020-11" db="EMBL/GenBank/DDBJ databases">
        <title>Connecting structure to function with the recovery of over 1000 high-quality activated sludge metagenome-assembled genomes encoding full-length rRNA genes using long-read sequencing.</title>
        <authorList>
            <person name="Singleton C.M."/>
            <person name="Petriglieri F."/>
            <person name="Kristensen J.M."/>
            <person name="Kirkegaard R.H."/>
            <person name="Michaelsen T.Y."/>
            <person name="Andersen M.H."/>
            <person name="Karst S.M."/>
            <person name="Dueholm M.S."/>
            <person name="Nielsen P.H."/>
            <person name="Albertsen M."/>
        </authorList>
    </citation>
    <scope>NUCLEOTIDE SEQUENCE</scope>
    <source>
        <strain evidence="7">Fred_18-Q3-R57-64_BAT3C.431</strain>
    </source>
</reference>
<dbReference type="Gene3D" id="1.10.10.10">
    <property type="entry name" value="Winged helix-like DNA-binding domain superfamily/Winged helix DNA-binding domain"/>
    <property type="match status" value="1"/>
</dbReference>
<dbReference type="InterPro" id="IPR027417">
    <property type="entry name" value="P-loop_NTPase"/>
</dbReference>
<dbReference type="InterPro" id="IPR008571">
    <property type="entry name" value="HerA-like"/>
</dbReference>
<comment type="catalytic activity">
    <reaction evidence="4">
        <text>ATP + H2O = ADP + phosphate + H(+)</text>
        <dbReference type="Rhea" id="RHEA:13065"/>
        <dbReference type="ChEBI" id="CHEBI:15377"/>
        <dbReference type="ChEBI" id="CHEBI:15378"/>
        <dbReference type="ChEBI" id="CHEBI:30616"/>
        <dbReference type="ChEBI" id="CHEBI:43474"/>
        <dbReference type="ChEBI" id="CHEBI:456216"/>
        <dbReference type="EC" id="5.6.2.4"/>
    </reaction>
</comment>
<feature type="compositionally biased region" description="Basic and acidic residues" evidence="5">
    <location>
        <begin position="155"/>
        <end position="168"/>
    </location>
</feature>
<dbReference type="GO" id="GO:0005524">
    <property type="term" value="F:ATP binding"/>
    <property type="evidence" value="ECO:0007669"/>
    <property type="project" value="UniProtKB-KW"/>
</dbReference>
<feature type="domain" description="AAA+ ATPase" evidence="6">
    <location>
        <begin position="296"/>
        <end position="620"/>
    </location>
</feature>
<evidence type="ECO:0000256" key="4">
    <source>
        <dbReference type="ARBA" id="ARBA00048988"/>
    </source>
</evidence>
<evidence type="ECO:0000256" key="3">
    <source>
        <dbReference type="ARBA" id="ARBA00048954"/>
    </source>
</evidence>
<dbReference type="PANTHER" id="PTHR42957:SF1">
    <property type="entry name" value="HELICASE MJ1565-RELATED"/>
    <property type="match status" value="1"/>
</dbReference>
<dbReference type="SMART" id="SM00382">
    <property type="entry name" value="AAA"/>
    <property type="match status" value="1"/>
</dbReference>
<dbReference type="InterPro" id="IPR036388">
    <property type="entry name" value="WH-like_DNA-bd_sf"/>
</dbReference>
<feature type="compositionally biased region" description="Acidic residues" evidence="5">
    <location>
        <begin position="69"/>
        <end position="120"/>
    </location>
</feature>
<dbReference type="InterPro" id="IPR002789">
    <property type="entry name" value="HerA_central"/>
</dbReference>
<comment type="catalytic activity">
    <reaction evidence="3">
        <text>ATP + H2O = ADP + phosphate + H(+)</text>
        <dbReference type="Rhea" id="RHEA:13065"/>
        <dbReference type="ChEBI" id="CHEBI:15377"/>
        <dbReference type="ChEBI" id="CHEBI:15378"/>
        <dbReference type="ChEBI" id="CHEBI:30616"/>
        <dbReference type="ChEBI" id="CHEBI:43474"/>
        <dbReference type="ChEBI" id="CHEBI:456216"/>
        <dbReference type="EC" id="5.6.2.3"/>
    </reaction>
</comment>
<dbReference type="AlphaFoldDB" id="A0A7T9DIU0"/>
<dbReference type="Proteomes" id="UP000596004">
    <property type="component" value="Chromosome"/>
</dbReference>
<evidence type="ECO:0000313" key="7">
    <source>
        <dbReference type="EMBL" id="QQR92146.1"/>
    </source>
</evidence>
<gene>
    <name evidence="7" type="ORF">IPJ89_03215</name>
</gene>
<dbReference type="GO" id="GO:0043139">
    <property type="term" value="F:5'-3' DNA helicase activity"/>
    <property type="evidence" value="ECO:0007669"/>
    <property type="project" value="UniProtKB-EC"/>
</dbReference>
<dbReference type="Gene3D" id="3.40.50.300">
    <property type="entry name" value="P-loop containing nucleotide triphosphate hydrolases"/>
    <property type="match status" value="2"/>
</dbReference>
<evidence type="ECO:0000256" key="2">
    <source>
        <dbReference type="ARBA" id="ARBA00034617"/>
    </source>
</evidence>
<keyword evidence="7" id="KW-0547">Nucleotide-binding</keyword>
<dbReference type="PANTHER" id="PTHR42957">
    <property type="entry name" value="HELICASE MJ1565-RELATED"/>
    <property type="match status" value="1"/>
</dbReference>
<comment type="catalytic activity">
    <reaction evidence="2">
        <text>Couples ATP hydrolysis with the unwinding of duplex DNA by translocating in the 3'-5' direction.</text>
        <dbReference type="EC" id="5.6.2.4"/>
    </reaction>
</comment>
<feature type="region of interest" description="Disordered" evidence="5">
    <location>
        <begin position="1"/>
        <end position="169"/>
    </location>
</feature>
<comment type="similarity">
    <text evidence="1">Belongs to the HerA family.</text>
</comment>
<evidence type="ECO:0000259" key="6">
    <source>
        <dbReference type="SMART" id="SM00382"/>
    </source>
</evidence>
<proteinExistence type="inferred from homology"/>
<evidence type="ECO:0000256" key="1">
    <source>
        <dbReference type="ARBA" id="ARBA00007816"/>
    </source>
</evidence>
<organism evidence="7">
    <name type="scientific">Candidatus Iainarchaeum sp</name>
    <dbReference type="NCBI Taxonomy" id="3101447"/>
    <lineage>
        <taxon>Archaea</taxon>
        <taxon>Candidatus Iainarchaeota</taxon>
        <taxon>Candidatus Iainarchaeia</taxon>
        <taxon>Candidatus Iainarchaeales</taxon>
        <taxon>Candidatus Iainarchaeaceae</taxon>
        <taxon>Candidatus Iainarchaeum</taxon>
    </lineage>
</organism>
<evidence type="ECO:0000256" key="5">
    <source>
        <dbReference type="SAM" id="MobiDB-lite"/>
    </source>
</evidence>
<dbReference type="EMBL" id="CP064981">
    <property type="protein sequence ID" value="QQR92146.1"/>
    <property type="molecule type" value="Genomic_DNA"/>
</dbReference>
<dbReference type="Pfam" id="PF01935">
    <property type="entry name" value="DUF87"/>
    <property type="match status" value="1"/>
</dbReference>
<keyword evidence="7" id="KW-0067">ATP-binding</keyword>
<feature type="compositionally biased region" description="Acidic residues" evidence="5">
    <location>
        <begin position="143"/>
        <end position="154"/>
    </location>
</feature>
<dbReference type="InterPro" id="IPR003593">
    <property type="entry name" value="AAA+_ATPase"/>
</dbReference>
<accession>A0A7T9DIU0</accession>
<protein>
    <submittedName>
        <fullName evidence="7">ATP-binding protein</fullName>
    </submittedName>
</protein>